<name>A0ABV3SPP2_9HYPH</name>
<accession>A0ABV3SPP2</accession>
<evidence type="ECO:0000256" key="7">
    <source>
        <dbReference type="ARBA" id="ARBA00022801"/>
    </source>
</evidence>
<evidence type="ECO:0000256" key="2">
    <source>
        <dbReference type="ARBA" id="ARBA00003145"/>
    </source>
</evidence>
<dbReference type="InterPro" id="IPR001736">
    <property type="entry name" value="PLipase_D/transphosphatidylase"/>
</dbReference>
<dbReference type="SMART" id="SM00155">
    <property type="entry name" value="PLDc"/>
    <property type="match status" value="2"/>
</dbReference>
<keyword evidence="7" id="KW-0378">Hydrolase</keyword>
<evidence type="ECO:0000256" key="4">
    <source>
        <dbReference type="ARBA" id="ARBA00018392"/>
    </source>
</evidence>
<proteinExistence type="predicted"/>
<evidence type="ECO:0000259" key="10">
    <source>
        <dbReference type="PROSITE" id="PS50035"/>
    </source>
</evidence>
<protein>
    <recommendedName>
        <fullName evidence="4">Phospholipase D</fullName>
    </recommendedName>
    <alternativeName>
        <fullName evidence="9">Choline phosphatase</fullName>
    </alternativeName>
</protein>
<dbReference type="RefSeq" id="WP_367955403.1">
    <property type="nucleotide sequence ID" value="NZ_JBDPGJ010000004.1"/>
</dbReference>
<dbReference type="CDD" id="cd09140">
    <property type="entry name" value="PLDc_vPLD1_2_like_bac_1"/>
    <property type="match status" value="1"/>
</dbReference>
<keyword evidence="8" id="KW-0443">Lipid metabolism</keyword>
<sequence>MSAAFEAVLRTETRPLDQTARPETLRQSDSLLARKSRNPVVREGENCWKVARAGRASVLVDGAGYFTALESSLRLARESILILGWDFDGRIRLRPDAETRESPPLGELLRTLVEDNDGLEVRILMWSESVVHAPGSTSEMLFGAPWQDHPRIHVKLDTYHPIYAAHHQKIVTIDDRTAYCGGMDLTVGRWDRPSHAIEDSLRTNPDGKTYPPVHDVQMVLDGDAALALSHLAKERWRMAIRRDLPPDCDGSGDAWPPALQGDFADVDIAIARTRPEFLDNQPVREAMDLTIDALEGARKSIYIEAQYMTSTVIGDILERHLRNPVGPEIVVVMAHECHGIIERWVMGTNRDRLIRRLRKADRYGRMRVLYPCIRNDAETSQVFVHSKVVAIDDEFLRIGSSNLNNRSIGLDTECDLAIEGADEEHRRAIASIRDSLLAEHVGSDPLAFGRAVEENGTLIAAIESLNVGERCLLPFEAMHDDGPDNPVWGTKLLDPSRPFRILRLWDRYWRKRKLGR</sequence>
<keyword evidence="5" id="KW-0964">Secreted</keyword>
<dbReference type="InterPro" id="IPR025202">
    <property type="entry name" value="PLD-like_dom"/>
</dbReference>
<comment type="function">
    <text evidence="2">Could be a virulence factor.</text>
</comment>
<feature type="domain" description="PLD phosphodiesterase" evidence="10">
    <location>
        <begin position="162"/>
        <end position="189"/>
    </location>
</feature>
<dbReference type="Gene3D" id="3.30.870.10">
    <property type="entry name" value="Endonuclease Chain A"/>
    <property type="match status" value="2"/>
</dbReference>
<evidence type="ECO:0000313" key="12">
    <source>
        <dbReference type="Proteomes" id="UP001556692"/>
    </source>
</evidence>
<gene>
    <name evidence="11" type="ORF">ABGN05_17835</name>
</gene>
<evidence type="ECO:0000256" key="3">
    <source>
        <dbReference type="ARBA" id="ARBA00004613"/>
    </source>
</evidence>
<dbReference type="PROSITE" id="PS50035">
    <property type="entry name" value="PLD"/>
    <property type="match status" value="2"/>
</dbReference>
<evidence type="ECO:0000256" key="6">
    <source>
        <dbReference type="ARBA" id="ARBA00022737"/>
    </source>
</evidence>
<dbReference type="PANTHER" id="PTHR18896">
    <property type="entry name" value="PHOSPHOLIPASE D"/>
    <property type="match status" value="1"/>
</dbReference>
<dbReference type="Proteomes" id="UP001556692">
    <property type="component" value="Unassembled WGS sequence"/>
</dbReference>
<dbReference type="PANTHER" id="PTHR18896:SF76">
    <property type="entry name" value="PHOSPHOLIPASE"/>
    <property type="match status" value="1"/>
</dbReference>
<evidence type="ECO:0000256" key="5">
    <source>
        <dbReference type="ARBA" id="ARBA00022525"/>
    </source>
</evidence>
<keyword evidence="12" id="KW-1185">Reference proteome</keyword>
<feature type="domain" description="PLD phosphodiesterase" evidence="10">
    <location>
        <begin position="380"/>
        <end position="407"/>
    </location>
</feature>
<evidence type="ECO:0000256" key="9">
    <source>
        <dbReference type="ARBA" id="ARBA00029594"/>
    </source>
</evidence>
<dbReference type="EMBL" id="JBDPGJ010000004">
    <property type="protein sequence ID" value="MEX0407525.1"/>
    <property type="molecule type" value="Genomic_DNA"/>
</dbReference>
<evidence type="ECO:0000313" key="11">
    <source>
        <dbReference type="EMBL" id="MEX0407525.1"/>
    </source>
</evidence>
<evidence type="ECO:0000256" key="8">
    <source>
        <dbReference type="ARBA" id="ARBA00023098"/>
    </source>
</evidence>
<organism evidence="11 12">
    <name type="scientific">Aquibium pacificus</name>
    <dbReference type="NCBI Taxonomy" id="3153579"/>
    <lineage>
        <taxon>Bacteria</taxon>
        <taxon>Pseudomonadati</taxon>
        <taxon>Pseudomonadota</taxon>
        <taxon>Alphaproteobacteria</taxon>
        <taxon>Hyphomicrobiales</taxon>
        <taxon>Phyllobacteriaceae</taxon>
        <taxon>Aquibium</taxon>
    </lineage>
</organism>
<dbReference type="SUPFAM" id="SSF56024">
    <property type="entry name" value="Phospholipase D/nuclease"/>
    <property type="match status" value="2"/>
</dbReference>
<reference evidence="11 12" key="1">
    <citation type="submission" date="2024-05" db="EMBL/GenBank/DDBJ databases">
        <authorList>
            <person name="Jiang F."/>
        </authorList>
    </citation>
    <scope>NUCLEOTIDE SEQUENCE [LARGE SCALE GENOMIC DNA]</scope>
    <source>
        <strain evidence="11 12">LZ166</strain>
    </source>
</reference>
<comment type="subcellular location">
    <subcellularLocation>
        <location evidence="3">Secreted</location>
    </subcellularLocation>
</comment>
<dbReference type="Pfam" id="PF13091">
    <property type="entry name" value="PLDc_2"/>
    <property type="match status" value="1"/>
</dbReference>
<comment type="catalytic activity">
    <reaction evidence="1">
        <text>a 1,2-diacyl-sn-glycero-3-phosphocholine + H2O = a 1,2-diacyl-sn-glycero-3-phosphate + choline + H(+)</text>
        <dbReference type="Rhea" id="RHEA:14445"/>
        <dbReference type="ChEBI" id="CHEBI:15354"/>
        <dbReference type="ChEBI" id="CHEBI:15377"/>
        <dbReference type="ChEBI" id="CHEBI:15378"/>
        <dbReference type="ChEBI" id="CHEBI:57643"/>
        <dbReference type="ChEBI" id="CHEBI:58608"/>
        <dbReference type="EC" id="3.1.4.4"/>
    </reaction>
</comment>
<comment type="caution">
    <text evidence="11">The sequence shown here is derived from an EMBL/GenBank/DDBJ whole genome shotgun (WGS) entry which is preliminary data.</text>
</comment>
<keyword evidence="6" id="KW-0677">Repeat</keyword>
<dbReference type="CDD" id="cd09143">
    <property type="entry name" value="PLDc_vPLD1_2_like_bac_2"/>
    <property type="match status" value="1"/>
</dbReference>
<dbReference type="InterPro" id="IPR015679">
    <property type="entry name" value="PLipase_D_fam"/>
</dbReference>
<evidence type="ECO:0000256" key="1">
    <source>
        <dbReference type="ARBA" id="ARBA00000798"/>
    </source>
</evidence>